<evidence type="ECO:0000256" key="1">
    <source>
        <dbReference type="SAM" id="MobiDB-lite"/>
    </source>
</evidence>
<evidence type="ECO:0000259" key="2">
    <source>
        <dbReference type="Pfam" id="PF08268"/>
    </source>
</evidence>
<reference evidence="3 4" key="1">
    <citation type="submission" date="2019-06" db="EMBL/GenBank/DDBJ databases">
        <title>A chromosomal-level reference genome of Carpinus fangiana (Coryloideae, Betulaceae).</title>
        <authorList>
            <person name="Yang X."/>
            <person name="Wang Z."/>
            <person name="Zhang L."/>
            <person name="Hao G."/>
            <person name="Liu J."/>
            <person name="Yang Y."/>
        </authorList>
    </citation>
    <scope>NUCLEOTIDE SEQUENCE [LARGE SCALE GENOMIC DNA]</scope>
    <source>
        <strain evidence="3">Cfa_2016G</strain>
        <tissue evidence="3">Leaf</tissue>
    </source>
</reference>
<dbReference type="PANTHER" id="PTHR31111">
    <property type="entry name" value="BNAA05G37150D PROTEIN-RELATED"/>
    <property type="match status" value="1"/>
</dbReference>
<dbReference type="AlphaFoldDB" id="A0A5N6QNU5"/>
<name>A0A5N6QNU5_9ROSI</name>
<dbReference type="EMBL" id="CM017322">
    <property type="protein sequence ID" value="KAE8008827.1"/>
    <property type="molecule type" value="Genomic_DNA"/>
</dbReference>
<dbReference type="InterPro" id="IPR017451">
    <property type="entry name" value="F-box-assoc_interact_dom"/>
</dbReference>
<feature type="compositionally biased region" description="Pro residues" evidence="1">
    <location>
        <begin position="283"/>
        <end position="292"/>
    </location>
</feature>
<accession>A0A5N6QNU5</accession>
<dbReference type="NCBIfam" id="TIGR01640">
    <property type="entry name" value="F_box_assoc_1"/>
    <property type="match status" value="1"/>
</dbReference>
<sequence length="350" mass="39978">MSPEKEHLYSVEIPKGGTLGPATRLPPIPFESICYDLRSFQVCNGLICLRVGGKFHIFSPYTGEVSTLPDYPHDPYILYDPVFYFGFHPLSNEYKVLFFARIREAGFWIFSSSSLSWSQIHPPTPERFDIEQSFSYRKPIFLNGSIHSIYEASLVPDYIYTDRPLVQAKIYVMAFDMADEKFRKISYPDFSSSSFVPKLKLIEFGGCLVLIKDYFYCPGKYDVFECWILEDYKNHRWVKRTFHLPFEWMRFHHFLAFNNNTGEMLLESADLPRDTRNICNPWQPSPSPPKSHPSPSLLATRSSCRLLSPDLPSTASTVVGLGSSSLAAVDSLLEPSANASSKGSYNFFPL</sequence>
<gene>
    <name evidence="3" type="ORF">FH972_005300</name>
</gene>
<dbReference type="PANTHER" id="PTHR31111:SF136">
    <property type="entry name" value="F-BOX ASSOCIATED DOMAIN-CONTAINING PROTEIN"/>
    <property type="match status" value="1"/>
</dbReference>
<feature type="region of interest" description="Disordered" evidence="1">
    <location>
        <begin position="277"/>
        <end position="297"/>
    </location>
</feature>
<feature type="domain" description="F-box associated beta-propeller type 3" evidence="2">
    <location>
        <begin position="38"/>
        <end position="270"/>
    </location>
</feature>
<dbReference type="InterPro" id="IPR013187">
    <property type="entry name" value="F-box-assoc_dom_typ3"/>
</dbReference>
<proteinExistence type="predicted"/>
<organism evidence="3 4">
    <name type="scientific">Carpinus fangiana</name>
    <dbReference type="NCBI Taxonomy" id="176857"/>
    <lineage>
        <taxon>Eukaryota</taxon>
        <taxon>Viridiplantae</taxon>
        <taxon>Streptophyta</taxon>
        <taxon>Embryophyta</taxon>
        <taxon>Tracheophyta</taxon>
        <taxon>Spermatophyta</taxon>
        <taxon>Magnoliopsida</taxon>
        <taxon>eudicotyledons</taxon>
        <taxon>Gunneridae</taxon>
        <taxon>Pentapetalae</taxon>
        <taxon>rosids</taxon>
        <taxon>fabids</taxon>
        <taxon>Fagales</taxon>
        <taxon>Betulaceae</taxon>
        <taxon>Carpinus</taxon>
    </lineage>
</organism>
<evidence type="ECO:0000313" key="4">
    <source>
        <dbReference type="Proteomes" id="UP000327013"/>
    </source>
</evidence>
<keyword evidence="4" id="KW-1185">Reference proteome</keyword>
<protein>
    <recommendedName>
        <fullName evidence="2">F-box associated beta-propeller type 3 domain-containing protein</fullName>
    </recommendedName>
</protein>
<evidence type="ECO:0000313" key="3">
    <source>
        <dbReference type="EMBL" id="KAE8008827.1"/>
    </source>
</evidence>
<dbReference type="OrthoDB" id="687122at2759"/>
<dbReference type="Pfam" id="PF08268">
    <property type="entry name" value="FBA_3"/>
    <property type="match status" value="1"/>
</dbReference>
<dbReference type="Proteomes" id="UP000327013">
    <property type="component" value="Chromosome 2"/>
</dbReference>